<dbReference type="InterPro" id="IPR045063">
    <property type="entry name" value="Dynamin_N"/>
</dbReference>
<evidence type="ECO:0000313" key="6">
    <source>
        <dbReference type="Proteomes" id="UP000186583"/>
    </source>
</evidence>
<dbReference type="PROSITE" id="PS51388">
    <property type="entry name" value="GED"/>
    <property type="match status" value="1"/>
</dbReference>
<reference evidence="5 6" key="1">
    <citation type="submission" date="2016-11" db="EMBL/GenBank/DDBJ databases">
        <title>Draft Genome Assembly of Colletotrichum chlorophyti a pathogen of herbaceous plants.</title>
        <authorList>
            <person name="Gan P."/>
            <person name="Narusaka M."/>
            <person name="Tsushima A."/>
            <person name="Narusaka Y."/>
            <person name="Takano Y."/>
            <person name="Shirasu K."/>
        </authorList>
    </citation>
    <scope>NUCLEOTIDE SEQUENCE [LARGE SCALE GENOMIC DNA]</scope>
    <source>
        <strain evidence="5 6">NTL11</strain>
    </source>
</reference>
<dbReference type="InterPro" id="IPR000375">
    <property type="entry name" value="Dynamin_stalk"/>
</dbReference>
<dbReference type="GO" id="GO:0006897">
    <property type="term" value="P:endocytosis"/>
    <property type="evidence" value="ECO:0007669"/>
    <property type="project" value="TreeGrafter"/>
</dbReference>
<dbReference type="Pfam" id="PF01031">
    <property type="entry name" value="Dynamin_M"/>
    <property type="match status" value="1"/>
</dbReference>
<dbReference type="PANTHER" id="PTHR11566">
    <property type="entry name" value="DYNAMIN"/>
    <property type="match status" value="1"/>
</dbReference>
<feature type="domain" description="GED" evidence="3">
    <location>
        <begin position="601"/>
        <end position="692"/>
    </location>
</feature>
<dbReference type="AlphaFoldDB" id="A0A1Q8S1D8"/>
<keyword evidence="2" id="KW-0342">GTP-binding</keyword>
<proteinExistence type="predicted"/>
<dbReference type="GO" id="GO:0000266">
    <property type="term" value="P:mitochondrial fission"/>
    <property type="evidence" value="ECO:0007669"/>
    <property type="project" value="TreeGrafter"/>
</dbReference>
<dbReference type="Gene3D" id="3.40.50.300">
    <property type="entry name" value="P-loop containing nucleotide triphosphate hydrolases"/>
    <property type="match status" value="1"/>
</dbReference>
<keyword evidence="1" id="KW-0547">Nucleotide-binding</keyword>
<keyword evidence="6" id="KW-1185">Reference proteome</keyword>
<dbReference type="GO" id="GO:0005739">
    <property type="term" value="C:mitochondrion"/>
    <property type="evidence" value="ECO:0007669"/>
    <property type="project" value="TreeGrafter"/>
</dbReference>
<evidence type="ECO:0000259" key="4">
    <source>
        <dbReference type="PROSITE" id="PS51718"/>
    </source>
</evidence>
<feature type="domain" description="Dynamin-type G" evidence="4">
    <location>
        <begin position="37"/>
        <end position="316"/>
    </location>
</feature>
<dbReference type="GO" id="GO:0016020">
    <property type="term" value="C:membrane"/>
    <property type="evidence" value="ECO:0007669"/>
    <property type="project" value="TreeGrafter"/>
</dbReference>
<dbReference type="InterPro" id="IPR020850">
    <property type="entry name" value="GED_dom"/>
</dbReference>
<sequence length="698" mass="78002">MDQTSFDSKALGELNGVETRMLFDTADKLSTLGVGRIVNLPRIIVVGDQSSGKSSVLEAISHVHFPVEEGVCTRFATELVLRPGSRKCVTATVQFADNTKPAHKLQVTDFKQEDIDGIISTAKQHMGVSETGLDFSKDVLRLEIEGPNMYPLTLVDLPGIFHAATENQSPEGRETVMELVRSYMKEKNSIILAIVSASSLFANQAVMQEVKTHDPAKERTLGVVTKPDLLHPGSSTENDYLRVIRGHKAFHSLGLGWHVLRNQADHEKELGTRDEVEEQFFSSDPWASIPGANRGIGALRKRLSQILLSHVKQSLPTVIDDIQRNLKERERELNRLGLPRSTPADMRAYLIDIAGSFQRLVRDGIEGHYNDPFFGGLDGTHRKFRSQLRNFNRAIRQVLLAHGSAQHIVQFAGGIPQKPVVPEYLEDFMNAHRYNIPDPEIVTMAELAAQLERQAADNQGTEFPGYANMDLVIQLFQKQSRPWELVAEQHISHVTAAAKAFVDQIFEHIVGPSNKSRTTDALLSTCADPFFDAKDRILTAKVQEILRPFKEGYAMPIDVDFQEAMENRLAERTADQTELRGNLSLSVEGTSGPHSRREFGTDRVLDTMQTFYDMTLRTFTDNLINLAIESCLIRDMHSILTPMHVNSMSDERLAELAAESEEGLNNVAGTSLERPRAQQLLPLILRVPLKNLKPRILS</sequence>
<dbReference type="InterPro" id="IPR030381">
    <property type="entry name" value="G_DYNAMIN_dom"/>
</dbReference>
<evidence type="ECO:0000256" key="2">
    <source>
        <dbReference type="ARBA" id="ARBA00023134"/>
    </source>
</evidence>
<dbReference type="PRINTS" id="PR00195">
    <property type="entry name" value="DYNAMIN"/>
</dbReference>
<comment type="caution">
    <text evidence="5">The sequence shown here is derived from an EMBL/GenBank/DDBJ whole genome shotgun (WGS) entry which is preliminary data.</text>
</comment>
<dbReference type="GO" id="GO:0005874">
    <property type="term" value="C:microtubule"/>
    <property type="evidence" value="ECO:0007669"/>
    <property type="project" value="TreeGrafter"/>
</dbReference>
<dbReference type="GO" id="GO:0016559">
    <property type="term" value="P:peroxisome fission"/>
    <property type="evidence" value="ECO:0007669"/>
    <property type="project" value="TreeGrafter"/>
</dbReference>
<accession>A0A1Q8S1D8</accession>
<dbReference type="GO" id="GO:0048312">
    <property type="term" value="P:intracellular distribution of mitochondria"/>
    <property type="evidence" value="ECO:0007669"/>
    <property type="project" value="TreeGrafter"/>
</dbReference>
<dbReference type="InterPro" id="IPR027417">
    <property type="entry name" value="P-loop_NTPase"/>
</dbReference>
<evidence type="ECO:0000259" key="3">
    <source>
        <dbReference type="PROSITE" id="PS51388"/>
    </source>
</evidence>
<dbReference type="SUPFAM" id="SSF52540">
    <property type="entry name" value="P-loop containing nucleoside triphosphate hydrolases"/>
    <property type="match status" value="1"/>
</dbReference>
<dbReference type="PROSITE" id="PS51718">
    <property type="entry name" value="G_DYNAMIN_2"/>
    <property type="match status" value="1"/>
</dbReference>
<dbReference type="Pfam" id="PF00350">
    <property type="entry name" value="Dynamin_N"/>
    <property type="match status" value="1"/>
</dbReference>
<dbReference type="SMART" id="SM00053">
    <property type="entry name" value="DYNc"/>
    <property type="match status" value="1"/>
</dbReference>
<dbReference type="InterPro" id="IPR001401">
    <property type="entry name" value="Dynamin_GTPase"/>
</dbReference>
<dbReference type="STRING" id="708187.A0A1Q8S1D8"/>
<name>A0A1Q8S1D8_9PEZI</name>
<organism evidence="5 6">
    <name type="scientific">Colletotrichum chlorophyti</name>
    <dbReference type="NCBI Taxonomy" id="708187"/>
    <lineage>
        <taxon>Eukaryota</taxon>
        <taxon>Fungi</taxon>
        <taxon>Dikarya</taxon>
        <taxon>Ascomycota</taxon>
        <taxon>Pezizomycotina</taxon>
        <taxon>Sordariomycetes</taxon>
        <taxon>Hypocreomycetidae</taxon>
        <taxon>Glomerellales</taxon>
        <taxon>Glomerellaceae</taxon>
        <taxon>Colletotrichum</taxon>
    </lineage>
</organism>
<evidence type="ECO:0000256" key="1">
    <source>
        <dbReference type="ARBA" id="ARBA00022741"/>
    </source>
</evidence>
<dbReference type="OrthoDB" id="415706at2759"/>
<gene>
    <name evidence="5" type="ORF">CCHL11_08139</name>
</gene>
<dbReference type="GO" id="GO:0008017">
    <property type="term" value="F:microtubule binding"/>
    <property type="evidence" value="ECO:0007669"/>
    <property type="project" value="TreeGrafter"/>
</dbReference>
<evidence type="ECO:0000313" key="5">
    <source>
        <dbReference type="EMBL" id="OLN95269.1"/>
    </source>
</evidence>
<dbReference type="GO" id="GO:0003924">
    <property type="term" value="F:GTPase activity"/>
    <property type="evidence" value="ECO:0007669"/>
    <property type="project" value="InterPro"/>
</dbReference>
<dbReference type="GO" id="GO:0005525">
    <property type="term" value="F:GTP binding"/>
    <property type="evidence" value="ECO:0007669"/>
    <property type="project" value="InterPro"/>
</dbReference>
<dbReference type="InterPro" id="IPR022812">
    <property type="entry name" value="Dynamin"/>
</dbReference>
<dbReference type="CDD" id="cd08771">
    <property type="entry name" value="DLP_1"/>
    <property type="match status" value="1"/>
</dbReference>
<protein>
    <submittedName>
        <fullName evidence="5">Interferon-induced GTP-binding protein MxB</fullName>
    </submittedName>
</protein>
<dbReference type="EMBL" id="MPGH01000038">
    <property type="protein sequence ID" value="OLN95269.1"/>
    <property type="molecule type" value="Genomic_DNA"/>
</dbReference>
<dbReference type="Proteomes" id="UP000186583">
    <property type="component" value="Unassembled WGS sequence"/>
</dbReference>
<dbReference type="PANTHER" id="PTHR11566:SF21">
    <property type="entry name" value="DYNAMIN RELATED PROTEIN 1, ISOFORM A"/>
    <property type="match status" value="1"/>
</dbReference>